<keyword evidence="3" id="KW-0804">Transcription</keyword>
<evidence type="ECO:0000259" key="5">
    <source>
        <dbReference type="PROSITE" id="PS50977"/>
    </source>
</evidence>
<dbReference type="PANTHER" id="PTHR47506:SF6">
    <property type="entry name" value="HTH-TYPE TRANSCRIPTIONAL REPRESSOR NEMR"/>
    <property type="match status" value="1"/>
</dbReference>
<dbReference type="PROSITE" id="PS50977">
    <property type="entry name" value="HTH_TETR_2"/>
    <property type="match status" value="1"/>
</dbReference>
<evidence type="ECO:0000256" key="2">
    <source>
        <dbReference type="ARBA" id="ARBA00023125"/>
    </source>
</evidence>
<dbReference type="InterPro" id="IPR009057">
    <property type="entry name" value="Homeodomain-like_sf"/>
</dbReference>
<dbReference type="PRINTS" id="PR00455">
    <property type="entry name" value="HTHTETR"/>
</dbReference>
<feature type="DNA-binding region" description="H-T-H motif" evidence="4">
    <location>
        <begin position="36"/>
        <end position="55"/>
    </location>
</feature>
<gene>
    <name evidence="6" type="ORF">J2Z18_000463</name>
</gene>
<keyword evidence="1" id="KW-0805">Transcription regulation</keyword>
<dbReference type="GeneID" id="95402515"/>
<dbReference type="SUPFAM" id="SSF48498">
    <property type="entry name" value="Tetracyclin repressor-like, C-terminal domain"/>
    <property type="match status" value="1"/>
</dbReference>
<dbReference type="InterPro" id="IPR036271">
    <property type="entry name" value="Tet_transcr_reg_TetR-rel_C_sf"/>
</dbReference>
<evidence type="ECO:0000313" key="6">
    <source>
        <dbReference type="EMBL" id="MBP1891394.1"/>
    </source>
</evidence>
<name>A0ABS4F569_9BACL</name>
<keyword evidence="2 4" id="KW-0238">DNA-binding</keyword>
<evidence type="ECO:0000313" key="7">
    <source>
        <dbReference type="Proteomes" id="UP000706926"/>
    </source>
</evidence>
<dbReference type="Proteomes" id="UP000706926">
    <property type="component" value="Unassembled WGS sequence"/>
</dbReference>
<organism evidence="6 7">
    <name type="scientific">Paenibacillus lactis</name>
    <dbReference type="NCBI Taxonomy" id="228574"/>
    <lineage>
        <taxon>Bacteria</taxon>
        <taxon>Bacillati</taxon>
        <taxon>Bacillota</taxon>
        <taxon>Bacilli</taxon>
        <taxon>Bacillales</taxon>
        <taxon>Paenibacillaceae</taxon>
        <taxon>Paenibacillus</taxon>
    </lineage>
</organism>
<dbReference type="Pfam" id="PF00440">
    <property type="entry name" value="TetR_N"/>
    <property type="match status" value="1"/>
</dbReference>
<reference evidence="6 7" key="1">
    <citation type="submission" date="2021-03" db="EMBL/GenBank/DDBJ databases">
        <title>Genomic Encyclopedia of Type Strains, Phase IV (KMG-IV): sequencing the most valuable type-strain genomes for metagenomic binning, comparative biology and taxonomic classification.</title>
        <authorList>
            <person name="Goeker M."/>
        </authorList>
    </citation>
    <scope>NUCLEOTIDE SEQUENCE [LARGE SCALE GENOMIC DNA]</scope>
    <source>
        <strain evidence="6 7">DSM 15596</strain>
    </source>
</reference>
<dbReference type="PANTHER" id="PTHR47506">
    <property type="entry name" value="TRANSCRIPTIONAL REGULATORY PROTEIN"/>
    <property type="match status" value="1"/>
</dbReference>
<protein>
    <submittedName>
        <fullName evidence="6">TetR/AcrR family acrAB operon transcriptional repressor</fullName>
    </submittedName>
</protein>
<dbReference type="EMBL" id="JAGGKI010000001">
    <property type="protein sequence ID" value="MBP1891394.1"/>
    <property type="molecule type" value="Genomic_DNA"/>
</dbReference>
<accession>A0ABS4F569</accession>
<keyword evidence="7" id="KW-1185">Reference proteome</keyword>
<evidence type="ECO:0000256" key="3">
    <source>
        <dbReference type="ARBA" id="ARBA00023163"/>
    </source>
</evidence>
<evidence type="ECO:0000256" key="4">
    <source>
        <dbReference type="PROSITE-ProRule" id="PRU00335"/>
    </source>
</evidence>
<dbReference type="SUPFAM" id="SSF46689">
    <property type="entry name" value="Homeodomain-like"/>
    <property type="match status" value="1"/>
</dbReference>
<proteinExistence type="predicted"/>
<dbReference type="InterPro" id="IPR001647">
    <property type="entry name" value="HTH_TetR"/>
</dbReference>
<dbReference type="RefSeq" id="WP_210094130.1">
    <property type="nucleotide sequence ID" value="NZ_CP139098.1"/>
</dbReference>
<feature type="domain" description="HTH tetR-type" evidence="5">
    <location>
        <begin position="13"/>
        <end position="73"/>
    </location>
</feature>
<comment type="caution">
    <text evidence="6">The sequence shown here is derived from an EMBL/GenBank/DDBJ whole genome shotgun (WGS) entry which is preliminary data.</text>
</comment>
<sequence length="203" mass="23006">MSKQKERFETMRAEATEKILLSAAKLFATKTFGKTTMQDIADDAGLSKGLAYRYFATKEEIMSRLIEISIPGFDRMAGLFEQEGNEKDVIIEATTFLLSNLQEDPSSTDGLLLISQIDSFTDRELSPDLKNAVRASMNRLIDSLSELIQAGQRQSEFKPGDPRRLALFYYSTFQGVAFTSRSFQGNYVFPTTEMFLDFLIQQR</sequence>
<dbReference type="Gene3D" id="1.10.357.10">
    <property type="entry name" value="Tetracycline Repressor, domain 2"/>
    <property type="match status" value="1"/>
</dbReference>
<evidence type="ECO:0000256" key="1">
    <source>
        <dbReference type="ARBA" id="ARBA00023015"/>
    </source>
</evidence>